<evidence type="ECO:0000259" key="6">
    <source>
        <dbReference type="Pfam" id="PF00370"/>
    </source>
</evidence>
<keyword evidence="2" id="KW-0808">Transferase</keyword>
<keyword evidence="9" id="KW-1185">Reference proteome</keyword>
<comment type="similarity">
    <text evidence="1">Belongs to the FGGY kinase family.</text>
</comment>
<dbReference type="CDD" id="cd07769">
    <property type="entry name" value="ASKHA_NBD_FGGY_GK"/>
    <property type="match status" value="1"/>
</dbReference>
<dbReference type="Pfam" id="PF00370">
    <property type="entry name" value="FGGY_N"/>
    <property type="match status" value="1"/>
</dbReference>
<dbReference type="Gene3D" id="3.30.420.40">
    <property type="match status" value="2"/>
</dbReference>
<evidence type="ECO:0008006" key="10">
    <source>
        <dbReference type="Google" id="ProtNLM"/>
    </source>
</evidence>
<dbReference type="EMBL" id="LGRV01000003">
    <property type="protein sequence ID" value="KOS68346.1"/>
    <property type="molecule type" value="Genomic_DNA"/>
</dbReference>
<sequence length="490" mass="54427">MGPFILTIDQSTSGTKVLLINQKGDIVHKLSVEHEQIYPQPGWLEHDPIEIYQNTQRLLHEIVQQQNLSKGDIHAISITNQRETCLLWNKDGQPIQNAIVWQCNRTAKLCEQYISQGHAPTISEKTGLLISPYFSATKLQWLLNAHPQASQAYAGTMDSWLIYNLTNKMVHATDYTNACRTLLFNIHTLSWDDQLLDLFNLKSIILPNVLESDASFGIVSDPNLPDAIQGTPICGVIGDSQAALFAHGCFKTGTAKATLGTGSSVLMNIGENPLPAKNGLVTTIAWKLSTKTSYALEGIIYSAADTLSWAKNNLGLFQDYNELMAILKETPSSEGVIIIPAFYGIGAPYWNVNAKATIYGLSRSSTRSHLLKACSESIAHQIRDVISLLSQETSITLQTLRCDGGASANQYLIQDMANFLQLNIHTTNKIDLSPLGASFICGLALGWWDMQTIAEKFIIYSNFEPKWDLQTTQQKQDEWEKIVQNINAYY</sequence>
<dbReference type="Proteomes" id="UP000050668">
    <property type="component" value="Unassembled WGS sequence"/>
</dbReference>
<evidence type="ECO:0000256" key="1">
    <source>
        <dbReference type="ARBA" id="ARBA00009156"/>
    </source>
</evidence>
<dbReference type="InterPro" id="IPR018485">
    <property type="entry name" value="FGGY_C"/>
</dbReference>
<dbReference type="PIRSF" id="PIRSF000538">
    <property type="entry name" value="GlpK"/>
    <property type="match status" value="1"/>
</dbReference>
<dbReference type="PANTHER" id="PTHR10196:SF69">
    <property type="entry name" value="GLYCEROL KINASE"/>
    <property type="match status" value="1"/>
</dbReference>
<dbReference type="InterPro" id="IPR043129">
    <property type="entry name" value="ATPase_NBD"/>
</dbReference>
<feature type="domain" description="Carbohydrate kinase FGGY N-terminal" evidence="6">
    <location>
        <begin position="5"/>
        <end position="245"/>
    </location>
</feature>
<dbReference type="PANTHER" id="PTHR10196">
    <property type="entry name" value="SUGAR KINASE"/>
    <property type="match status" value="1"/>
</dbReference>
<evidence type="ECO:0000313" key="8">
    <source>
        <dbReference type="EMBL" id="KOS68346.1"/>
    </source>
</evidence>
<proteinExistence type="inferred from homology"/>
<evidence type="ECO:0000313" key="9">
    <source>
        <dbReference type="Proteomes" id="UP000050668"/>
    </source>
</evidence>
<comment type="caution">
    <text evidence="8">The sequence shown here is derived from an EMBL/GenBank/DDBJ whole genome shotgun (WGS) entry which is preliminary data.</text>
</comment>
<evidence type="ECO:0000256" key="2">
    <source>
        <dbReference type="ARBA" id="ARBA00022679"/>
    </source>
</evidence>
<dbReference type="NCBIfam" id="NF000756">
    <property type="entry name" value="PRK00047.1"/>
    <property type="match status" value="1"/>
</dbReference>
<organism evidence="8 9">
    <name type="scientific">Lysinibacillus contaminans</name>
    <dbReference type="NCBI Taxonomy" id="1293441"/>
    <lineage>
        <taxon>Bacteria</taxon>
        <taxon>Bacillati</taxon>
        <taxon>Bacillota</taxon>
        <taxon>Bacilli</taxon>
        <taxon>Bacillales</taxon>
        <taxon>Bacillaceae</taxon>
        <taxon>Lysinibacillus</taxon>
    </lineage>
</organism>
<protein>
    <recommendedName>
        <fullName evidence="10">Glycerol kinase</fullName>
    </recommendedName>
</protein>
<dbReference type="Pfam" id="PF02782">
    <property type="entry name" value="FGGY_C"/>
    <property type="match status" value="1"/>
</dbReference>
<dbReference type="InterPro" id="IPR018484">
    <property type="entry name" value="FGGY_N"/>
</dbReference>
<evidence type="ECO:0000256" key="4">
    <source>
        <dbReference type="ARBA" id="ARBA00022777"/>
    </source>
</evidence>
<dbReference type="SUPFAM" id="SSF53067">
    <property type="entry name" value="Actin-like ATPase domain"/>
    <property type="match status" value="2"/>
</dbReference>
<keyword evidence="4" id="KW-0418">Kinase</keyword>
<dbReference type="RefSeq" id="WP_053583170.1">
    <property type="nucleotide sequence ID" value="NZ_LGRV01000003.1"/>
</dbReference>
<reference evidence="9" key="1">
    <citation type="submission" date="2015-07" db="EMBL/GenBank/DDBJ databases">
        <title>Fjat-14205 dsm 2895.</title>
        <authorList>
            <person name="Liu B."/>
            <person name="Wang J."/>
            <person name="Zhu Y."/>
            <person name="Liu G."/>
            <person name="Chen Q."/>
            <person name="Chen Z."/>
            <person name="Lan J."/>
            <person name="Che J."/>
            <person name="Ge C."/>
            <person name="Shi H."/>
            <person name="Pan Z."/>
            <person name="Liu X."/>
        </authorList>
    </citation>
    <scope>NUCLEOTIDE SEQUENCE [LARGE SCALE GENOMIC DNA]</scope>
    <source>
        <strain evidence="9">DSM 25560</strain>
    </source>
</reference>
<dbReference type="InterPro" id="IPR000577">
    <property type="entry name" value="Carb_kinase_FGGY"/>
</dbReference>
<keyword evidence="3" id="KW-0547">Nucleotide-binding</keyword>
<name>A0ABR5K0D7_9BACI</name>
<evidence type="ECO:0000256" key="5">
    <source>
        <dbReference type="ARBA" id="ARBA00022840"/>
    </source>
</evidence>
<accession>A0ABR5K0D7</accession>
<feature type="domain" description="Carbohydrate kinase FGGY C-terminal" evidence="7">
    <location>
        <begin position="256"/>
        <end position="443"/>
    </location>
</feature>
<keyword evidence="5" id="KW-0067">ATP-binding</keyword>
<gene>
    <name evidence="8" type="ORF">AEA09_07100</name>
</gene>
<evidence type="ECO:0000256" key="3">
    <source>
        <dbReference type="ARBA" id="ARBA00022741"/>
    </source>
</evidence>
<evidence type="ECO:0000259" key="7">
    <source>
        <dbReference type="Pfam" id="PF02782"/>
    </source>
</evidence>